<dbReference type="PROSITE" id="PS51257">
    <property type="entry name" value="PROKAR_LIPOPROTEIN"/>
    <property type="match status" value="1"/>
</dbReference>
<dbReference type="Proteomes" id="UP000189674">
    <property type="component" value="Chromosome"/>
</dbReference>
<feature type="chain" id="PRO_5012911326" description="Lipocalin-like domain-containing protein" evidence="1">
    <location>
        <begin position="22"/>
        <end position="146"/>
    </location>
</feature>
<gene>
    <name evidence="2" type="ORF">STSP2_00012</name>
</gene>
<keyword evidence="1" id="KW-0732">Signal</keyword>
<proteinExistence type="predicted"/>
<evidence type="ECO:0000313" key="2">
    <source>
        <dbReference type="EMBL" id="AQT66874.1"/>
    </source>
</evidence>
<organism evidence="2 3">
    <name type="scientific">Anaerohalosphaera lusitana</name>
    <dbReference type="NCBI Taxonomy" id="1936003"/>
    <lineage>
        <taxon>Bacteria</taxon>
        <taxon>Pseudomonadati</taxon>
        <taxon>Planctomycetota</taxon>
        <taxon>Phycisphaerae</taxon>
        <taxon>Sedimentisphaerales</taxon>
        <taxon>Anaerohalosphaeraceae</taxon>
        <taxon>Anaerohalosphaera</taxon>
    </lineage>
</organism>
<protein>
    <recommendedName>
        <fullName evidence="4">Lipocalin-like domain-containing protein</fullName>
    </recommendedName>
</protein>
<sequence length="146" mass="15945" precursor="true">MSRSLLTCVMCTALAGLSVLAGCSKESDNWLIGEWAYDAQATKSNLPTNIKAEGVPDIMAEQLGAQLVEQLMSQMEGVELHFTADEVSFISAKGTETHDYKIASRPDANTIKIESEEPATFIRSGKYLCIPSAGDVDFKMYFKPVE</sequence>
<evidence type="ECO:0000313" key="3">
    <source>
        <dbReference type="Proteomes" id="UP000189674"/>
    </source>
</evidence>
<feature type="signal peptide" evidence="1">
    <location>
        <begin position="1"/>
        <end position="21"/>
    </location>
</feature>
<evidence type="ECO:0000256" key="1">
    <source>
        <dbReference type="SAM" id="SignalP"/>
    </source>
</evidence>
<dbReference type="STRING" id="1936003.STSP2_00012"/>
<reference evidence="3" key="1">
    <citation type="submission" date="2017-02" db="EMBL/GenBank/DDBJ databases">
        <title>Comparative genomics and description of representatives of a novel lineage of planctomycetes thriving in anoxic sediments.</title>
        <authorList>
            <person name="Spring S."/>
            <person name="Bunk B."/>
            <person name="Sproer C."/>
        </authorList>
    </citation>
    <scope>NUCLEOTIDE SEQUENCE [LARGE SCALE GENOMIC DNA]</scope>
    <source>
        <strain evidence="3">ST-NAGAB-D1</strain>
    </source>
</reference>
<dbReference type="EMBL" id="CP019791">
    <property type="protein sequence ID" value="AQT66874.1"/>
    <property type="molecule type" value="Genomic_DNA"/>
</dbReference>
<accession>A0A1U9NGK9</accession>
<keyword evidence="3" id="KW-1185">Reference proteome</keyword>
<dbReference type="KEGG" id="alus:STSP2_00012"/>
<dbReference type="RefSeq" id="WP_146658677.1">
    <property type="nucleotide sequence ID" value="NZ_CP019791.1"/>
</dbReference>
<dbReference type="AlphaFoldDB" id="A0A1U9NGK9"/>
<evidence type="ECO:0008006" key="4">
    <source>
        <dbReference type="Google" id="ProtNLM"/>
    </source>
</evidence>
<name>A0A1U9NGK9_9BACT</name>